<evidence type="ECO:0000256" key="1">
    <source>
        <dbReference type="SAM" id="MobiDB-lite"/>
    </source>
</evidence>
<organism evidence="2 3">
    <name type="scientific">Polyrhizophydium stewartii</name>
    <dbReference type="NCBI Taxonomy" id="2732419"/>
    <lineage>
        <taxon>Eukaryota</taxon>
        <taxon>Fungi</taxon>
        <taxon>Fungi incertae sedis</taxon>
        <taxon>Chytridiomycota</taxon>
        <taxon>Chytridiomycota incertae sedis</taxon>
        <taxon>Chytridiomycetes</taxon>
        <taxon>Rhizophydiales</taxon>
        <taxon>Rhizophydiales incertae sedis</taxon>
        <taxon>Polyrhizophydium</taxon>
    </lineage>
</organism>
<gene>
    <name evidence="2" type="ORF">HK105_202291</name>
</gene>
<evidence type="ECO:0000313" key="2">
    <source>
        <dbReference type="EMBL" id="KAL2918364.1"/>
    </source>
</evidence>
<feature type="compositionally biased region" description="Low complexity" evidence="1">
    <location>
        <begin position="570"/>
        <end position="579"/>
    </location>
</feature>
<dbReference type="EMBL" id="JADGIZ020000007">
    <property type="protein sequence ID" value="KAL2918364.1"/>
    <property type="molecule type" value="Genomic_DNA"/>
</dbReference>
<dbReference type="InterPro" id="IPR052050">
    <property type="entry name" value="SecEffector_AnkRepeat"/>
</dbReference>
<dbReference type="Proteomes" id="UP001527925">
    <property type="component" value="Unassembled WGS sequence"/>
</dbReference>
<proteinExistence type="predicted"/>
<comment type="caution">
    <text evidence="2">The sequence shown here is derived from an EMBL/GenBank/DDBJ whole genome shotgun (WGS) entry which is preliminary data.</text>
</comment>
<feature type="compositionally biased region" description="Basic residues" evidence="1">
    <location>
        <begin position="601"/>
        <end position="623"/>
    </location>
</feature>
<evidence type="ECO:0000313" key="3">
    <source>
        <dbReference type="Proteomes" id="UP001527925"/>
    </source>
</evidence>
<feature type="region of interest" description="Disordered" evidence="1">
    <location>
        <begin position="550"/>
        <end position="642"/>
    </location>
</feature>
<feature type="region of interest" description="Disordered" evidence="1">
    <location>
        <begin position="1"/>
        <end position="67"/>
    </location>
</feature>
<dbReference type="PANTHER" id="PTHR46586:SF3">
    <property type="entry name" value="ANKYRIN REPEAT-CONTAINING PROTEIN"/>
    <property type="match status" value="1"/>
</dbReference>
<sequence>MIRPHANTERASPPAPDAAPHDPGGGASFCALGHAPPPAAAAGDAQASAAGSSSAASLPSPAASTQTQAELQLSPLYAATAALPTAATPPAAYAASASDATATPRRPPAAGSTDLYDLLVSLPFELRRQIYDETGPLTEMLHGELVQPVARSRFTRIVAECFLFNRVDVARGLPRVPLGCETLLVHSREMRMLLHEFPRSPYERLYTAFDLGTDSMLDPAVLDAASELFATIADADTAAMAGDLLDFVGSHVARPCSSATASRLLEWAAALGRLGTVKELLWHADEPSSRTFYLAGKHGHLPVIRFLCDGGYDKHVSPNGAVEGGKLGVLAWLRTRYSRQAPSALSILRALRSKAPDAARGVWILLADPTLRHSDVFTHIQDICAEAGSVEMLLFARENGIGDGLSAGAIDRAAFHGHLAMVQFLHTSTDATCSTSAMDGAAANGHLAVVEFLHAQRTEGCTHRAATSAAANGHQQILEWMIANRRRDCRIDDIVAQACDSGQYAILLWIWNNLPEDRAAFTINAAKLATRHGHFAIVDFYVRNHPPPLPVLSSSSSSTHASRSRRSESRSGSSSSAQAGGTGSASSAGGGSRSRTSSSSGHHRHYQHQHQHHHHHHHHHSSSRHFSASKSQKQSAGPGYDSGAGTDLNMLLRVAIEGGHVFLAEWLVSTRRTALSAGLMLDATRGGFLEVARWLHAALTNARMPGQPARVAGSLSVADSRIGVDVGDLTLASPRDAGAFVLPDVRASASELGITAPAVATDRATGVLVQYHSRVLEHACEHDHAHMIRFLVETCGIAPTEAAIFSAASAGSLETVEYLFERFPSMNWAGARQEALRENNQRNAYWIGLKLDIRSVALSLSNVP</sequence>
<keyword evidence="3" id="KW-1185">Reference proteome</keyword>
<dbReference type="InterPro" id="IPR036770">
    <property type="entry name" value="Ankyrin_rpt-contain_sf"/>
</dbReference>
<protein>
    <recommendedName>
        <fullName evidence="4">Ankyrin repeat protein</fullName>
    </recommendedName>
</protein>
<dbReference type="SUPFAM" id="SSF48403">
    <property type="entry name" value="Ankyrin repeat"/>
    <property type="match status" value="1"/>
</dbReference>
<dbReference type="PANTHER" id="PTHR46586">
    <property type="entry name" value="ANKYRIN REPEAT-CONTAINING PROTEIN"/>
    <property type="match status" value="1"/>
</dbReference>
<evidence type="ECO:0008006" key="4">
    <source>
        <dbReference type="Google" id="ProtNLM"/>
    </source>
</evidence>
<dbReference type="Gene3D" id="1.25.40.20">
    <property type="entry name" value="Ankyrin repeat-containing domain"/>
    <property type="match status" value="1"/>
</dbReference>
<accession>A0ABR4NFX7</accession>
<feature type="compositionally biased region" description="Low complexity" evidence="1">
    <location>
        <begin position="40"/>
        <end position="64"/>
    </location>
</feature>
<reference evidence="2 3" key="1">
    <citation type="submission" date="2023-09" db="EMBL/GenBank/DDBJ databases">
        <title>Pangenome analysis of Batrachochytrium dendrobatidis and related Chytrids.</title>
        <authorList>
            <person name="Yacoub M.N."/>
            <person name="Stajich J.E."/>
            <person name="James T.Y."/>
        </authorList>
    </citation>
    <scope>NUCLEOTIDE SEQUENCE [LARGE SCALE GENOMIC DNA]</scope>
    <source>
        <strain evidence="2 3">JEL0888</strain>
    </source>
</reference>
<name>A0ABR4NFX7_9FUNG</name>
<feature type="compositionally biased region" description="Gly residues" evidence="1">
    <location>
        <begin position="580"/>
        <end position="592"/>
    </location>
</feature>